<reference evidence="2 3" key="4">
    <citation type="journal article" date="2011" name="BMC Genomics">
        <title>RNA-Seq improves annotation of protein-coding genes in the cucumber genome.</title>
        <authorList>
            <person name="Li Z."/>
            <person name="Zhang Z."/>
            <person name="Yan P."/>
            <person name="Huang S."/>
            <person name="Fei Z."/>
            <person name="Lin K."/>
        </authorList>
    </citation>
    <scope>NUCLEOTIDE SEQUENCE [LARGE SCALE GENOMIC DNA]</scope>
    <source>
        <strain evidence="3">cv. 9930</strain>
    </source>
</reference>
<dbReference type="Pfam" id="PF05553">
    <property type="entry name" value="DUF761"/>
    <property type="match status" value="1"/>
</dbReference>
<reference evidence="2 3" key="1">
    <citation type="journal article" date="2009" name="Nat. Genet.">
        <title>The genome of the cucumber, Cucumis sativus L.</title>
        <authorList>
            <person name="Huang S."/>
            <person name="Li R."/>
            <person name="Zhang Z."/>
            <person name="Li L."/>
            <person name="Gu X."/>
            <person name="Fan W."/>
            <person name="Lucas W.J."/>
            <person name="Wang X."/>
            <person name="Xie B."/>
            <person name="Ni P."/>
            <person name="Ren Y."/>
            <person name="Zhu H."/>
            <person name="Li J."/>
            <person name="Lin K."/>
            <person name="Jin W."/>
            <person name="Fei Z."/>
            <person name="Li G."/>
            <person name="Staub J."/>
            <person name="Kilian A."/>
            <person name="van der Vossen E.A."/>
            <person name="Wu Y."/>
            <person name="Guo J."/>
            <person name="He J."/>
            <person name="Jia Z."/>
            <person name="Ren Y."/>
            <person name="Tian G."/>
            <person name="Lu Y."/>
            <person name="Ruan J."/>
            <person name="Qian W."/>
            <person name="Wang M."/>
            <person name="Huang Q."/>
            <person name="Li B."/>
            <person name="Xuan Z."/>
            <person name="Cao J."/>
            <person name="Asan"/>
            <person name="Wu Z."/>
            <person name="Zhang J."/>
            <person name="Cai Q."/>
            <person name="Bai Y."/>
            <person name="Zhao B."/>
            <person name="Han Y."/>
            <person name="Li Y."/>
            <person name="Li X."/>
            <person name="Wang S."/>
            <person name="Shi Q."/>
            <person name="Liu S."/>
            <person name="Cho W.K."/>
            <person name="Kim J.Y."/>
            <person name="Xu Y."/>
            <person name="Heller-Uszynska K."/>
            <person name="Miao H."/>
            <person name="Cheng Z."/>
            <person name="Zhang S."/>
            <person name="Wu J."/>
            <person name="Yang Y."/>
            <person name="Kang H."/>
            <person name="Li M."/>
            <person name="Liang H."/>
            <person name="Ren X."/>
            <person name="Shi Z."/>
            <person name="Wen M."/>
            <person name="Jian M."/>
            <person name="Yang H."/>
            <person name="Zhang G."/>
            <person name="Yang Z."/>
            <person name="Chen R."/>
            <person name="Liu S."/>
            <person name="Li J."/>
            <person name="Ma L."/>
            <person name="Liu H."/>
            <person name="Zhou Y."/>
            <person name="Zhao J."/>
            <person name="Fang X."/>
            <person name="Li G."/>
            <person name="Fang L."/>
            <person name="Li Y."/>
            <person name="Liu D."/>
            <person name="Zheng H."/>
            <person name="Zhang Y."/>
            <person name="Qin N."/>
            <person name="Li Z."/>
            <person name="Yang G."/>
            <person name="Yang S."/>
            <person name="Bolund L."/>
            <person name="Kristiansen K."/>
            <person name="Zheng H."/>
            <person name="Li S."/>
            <person name="Zhang X."/>
            <person name="Yang H."/>
            <person name="Wang J."/>
            <person name="Sun R."/>
            <person name="Zhang B."/>
            <person name="Jiang S."/>
            <person name="Wang J."/>
            <person name="Du Y."/>
            <person name="Li S."/>
        </authorList>
    </citation>
    <scope>NUCLEOTIDE SEQUENCE [LARGE SCALE GENOMIC DNA]</scope>
    <source>
        <strain evidence="3">cv. 9930</strain>
    </source>
</reference>
<sequence>MAPSPSTPFTKPHFPHSPLPPTSTTRHSNSCTQFICKSLFFCIFLLLLPLFPSEAPEFVNQTFLTKFWELFHLMFIGIAVSYGLFSRRNVQVSVDSDEPRFSNFENPQSYLSKMFHVASIFEDVDDFSVSDERKLSEVLYIQPNLGSVSGLNAISRQQENFHYSIPKKRYENSLEFAETDNVGHACKSRYTRGGSVVVVAETNRSNSGEWLESGAIVNYKPLGLPVRSLKSSLTEPDDVEFDCGDESCLSSKSSSKNSESNCERTSEFGDNCCVNLEEKFDETVIASMSPFQLREKFEKNMMRERRVKNAVLRPSHFRPSSIDETQFESLKKSTSLHSNLSQSSQTSSLSSPLSSRTRKHRKMSSLGNISYKSSHSRQYSLSSLSENSRGSSEDPLIDPENSSECNESVVSSPRLDRNFANTPKALSRGKSVRTVRASTSAIEEMKAQEMYRNQVEHDDNVENKFEGGMSPYMREDETGHGWPGINNLNAAYSNRYSKTTATTTFSGIEEQKEDTESQVTDDGKDNSEREDDSFFESSDEEAALSMTGDSESGAHEVDKKAGEFIAKFREQIQLQRMASVDKRLRGGWGSFSSTTSSYFS</sequence>
<dbReference type="EMBL" id="CM002927">
    <property type="protein sequence ID" value="KGN46495.1"/>
    <property type="molecule type" value="Genomic_DNA"/>
</dbReference>
<feature type="region of interest" description="Disordered" evidence="1">
    <location>
        <begin position="328"/>
        <end position="432"/>
    </location>
</feature>
<dbReference type="PANTHER" id="PTHR34059:SF6">
    <property type="entry name" value="DUF4408 DOMAIN-CONTAINING PROTEIN"/>
    <property type="match status" value="1"/>
</dbReference>
<proteinExistence type="predicted"/>
<reference evidence="2 3" key="2">
    <citation type="journal article" date="2009" name="PLoS ONE">
        <title>An integrated genetic and cytogenetic map of the cucumber genome.</title>
        <authorList>
            <person name="Ren Y."/>
            <person name="Zhang Z."/>
            <person name="Liu J."/>
            <person name="Staub J.E."/>
            <person name="Han Y."/>
            <person name="Cheng Z."/>
            <person name="Li X."/>
            <person name="Lu J."/>
            <person name="Miao H."/>
            <person name="Kang H."/>
            <person name="Xie B."/>
            <person name="Gu X."/>
            <person name="Wang X."/>
            <person name="Du Y."/>
            <person name="Jin W."/>
            <person name="Huang S."/>
        </authorList>
    </citation>
    <scope>NUCLEOTIDE SEQUENCE [LARGE SCALE GENOMIC DNA]</scope>
    <source>
        <strain evidence="3">cv. 9930</strain>
    </source>
</reference>
<dbReference type="OrthoDB" id="1080706at2759"/>
<dbReference type="OMA" id="NWDSQFL"/>
<evidence type="ECO:0000313" key="2">
    <source>
        <dbReference type="EMBL" id="KGN46495.1"/>
    </source>
</evidence>
<keyword evidence="3" id="KW-1185">Reference proteome</keyword>
<evidence type="ECO:0000256" key="1">
    <source>
        <dbReference type="SAM" id="MobiDB-lite"/>
    </source>
</evidence>
<feature type="compositionally biased region" description="Low complexity" evidence="1">
    <location>
        <begin position="246"/>
        <end position="260"/>
    </location>
</feature>
<feature type="compositionally biased region" description="Low complexity" evidence="1">
    <location>
        <begin position="333"/>
        <end position="355"/>
    </location>
</feature>
<dbReference type="AlphaFoldDB" id="A0A0A0K9X1"/>
<dbReference type="KEGG" id="csv:101220435"/>
<gene>
    <name evidence="2" type="ORF">Csa_6G103540</name>
</gene>
<dbReference type="eggNOG" id="ENOG502QUNE">
    <property type="taxonomic scope" value="Eukaryota"/>
</dbReference>
<feature type="region of interest" description="Disordered" evidence="1">
    <location>
        <begin position="1"/>
        <end position="22"/>
    </location>
</feature>
<feature type="compositionally biased region" description="Low complexity" evidence="1">
    <location>
        <begin position="400"/>
        <end position="412"/>
    </location>
</feature>
<dbReference type="STRING" id="3659.A0A0A0K9X1"/>
<reference evidence="2 3" key="3">
    <citation type="journal article" date="2010" name="BMC Genomics">
        <title>Transcriptome sequencing and comparative analysis of cucumber flowers with different sex types.</title>
        <authorList>
            <person name="Guo S."/>
            <person name="Zheng Y."/>
            <person name="Joung J.G."/>
            <person name="Liu S."/>
            <person name="Zhang Z."/>
            <person name="Crasta O.R."/>
            <person name="Sobral B.W."/>
            <person name="Xu Y."/>
            <person name="Huang S."/>
            <person name="Fei Z."/>
        </authorList>
    </citation>
    <scope>NUCLEOTIDE SEQUENCE [LARGE SCALE GENOMIC DNA]</scope>
    <source>
        <strain evidence="3">cv. 9930</strain>
    </source>
</reference>
<dbReference type="PANTHER" id="PTHR34059">
    <property type="entry name" value="EXPRESSED PROTEIN"/>
    <property type="match status" value="1"/>
</dbReference>
<evidence type="ECO:0000313" key="3">
    <source>
        <dbReference type="Proteomes" id="UP000029981"/>
    </source>
</evidence>
<feature type="compositionally biased region" description="Acidic residues" evidence="1">
    <location>
        <begin position="528"/>
        <end position="542"/>
    </location>
</feature>
<organism evidence="2 3">
    <name type="scientific">Cucumis sativus</name>
    <name type="common">Cucumber</name>
    <dbReference type="NCBI Taxonomy" id="3659"/>
    <lineage>
        <taxon>Eukaryota</taxon>
        <taxon>Viridiplantae</taxon>
        <taxon>Streptophyta</taxon>
        <taxon>Embryophyta</taxon>
        <taxon>Tracheophyta</taxon>
        <taxon>Spermatophyta</taxon>
        <taxon>Magnoliopsida</taxon>
        <taxon>eudicotyledons</taxon>
        <taxon>Gunneridae</taxon>
        <taxon>Pentapetalae</taxon>
        <taxon>rosids</taxon>
        <taxon>fabids</taxon>
        <taxon>Cucurbitales</taxon>
        <taxon>Cucurbitaceae</taxon>
        <taxon>Benincaseae</taxon>
        <taxon>Cucumis</taxon>
    </lineage>
</organism>
<dbReference type="Proteomes" id="UP000029981">
    <property type="component" value="Chromosome 6"/>
</dbReference>
<accession>A0A0A0K9X1</accession>
<feature type="compositionally biased region" description="Low complexity" evidence="1">
    <location>
        <begin position="370"/>
        <end position="390"/>
    </location>
</feature>
<dbReference type="InterPro" id="IPR008480">
    <property type="entry name" value="DUF761_pln"/>
</dbReference>
<feature type="region of interest" description="Disordered" evidence="1">
    <location>
        <begin position="504"/>
        <end position="558"/>
    </location>
</feature>
<protein>
    <submittedName>
        <fullName evidence="2">Uncharacterized protein</fullName>
    </submittedName>
</protein>
<name>A0A0A0K9X1_CUCSA</name>
<dbReference type="Gramene" id="KGN46495">
    <property type="protein sequence ID" value="KGN46495"/>
    <property type="gene ID" value="Csa_6G103540"/>
</dbReference>
<feature type="region of interest" description="Disordered" evidence="1">
    <location>
        <begin position="246"/>
        <end position="267"/>
    </location>
</feature>